<proteinExistence type="predicted"/>
<sequence>MFQSSAMDDDSKPLQKFRKPLYEFRVKTFSAPITHSELVIDRPVPVDGESHSLFKVSSKSWRLPPIRRGTISRLFL</sequence>
<dbReference type="AlphaFoldDB" id="A0AAD5MH25"/>
<comment type="caution">
    <text evidence="1">The sequence shown here is derived from an EMBL/GenBank/DDBJ whole genome shotgun (WGS) entry which is preliminary data.</text>
</comment>
<protein>
    <submittedName>
        <fullName evidence="1">Uncharacterized protein</fullName>
    </submittedName>
</protein>
<reference evidence="1" key="1">
    <citation type="submission" date="2021-06" db="EMBL/GenBank/DDBJ databases">
        <title>Parelaphostrongylus tenuis whole genome reference sequence.</title>
        <authorList>
            <person name="Garwood T.J."/>
            <person name="Larsen P.A."/>
            <person name="Fountain-Jones N.M."/>
            <person name="Garbe J.R."/>
            <person name="Macchietto M.G."/>
            <person name="Kania S.A."/>
            <person name="Gerhold R.W."/>
            <person name="Richards J.E."/>
            <person name="Wolf T.M."/>
        </authorList>
    </citation>
    <scope>NUCLEOTIDE SEQUENCE</scope>
    <source>
        <strain evidence="1">MNPRO001-30</strain>
        <tissue evidence="1">Meninges</tissue>
    </source>
</reference>
<keyword evidence="2" id="KW-1185">Reference proteome</keyword>
<dbReference type="Proteomes" id="UP001196413">
    <property type="component" value="Unassembled WGS sequence"/>
</dbReference>
<organism evidence="1 2">
    <name type="scientific">Parelaphostrongylus tenuis</name>
    <name type="common">Meningeal worm</name>
    <dbReference type="NCBI Taxonomy" id="148309"/>
    <lineage>
        <taxon>Eukaryota</taxon>
        <taxon>Metazoa</taxon>
        <taxon>Ecdysozoa</taxon>
        <taxon>Nematoda</taxon>
        <taxon>Chromadorea</taxon>
        <taxon>Rhabditida</taxon>
        <taxon>Rhabditina</taxon>
        <taxon>Rhabditomorpha</taxon>
        <taxon>Strongyloidea</taxon>
        <taxon>Metastrongylidae</taxon>
        <taxon>Parelaphostrongylus</taxon>
    </lineage>
</organism>
<evidence type="ECO:0000313" key="1">
    <source>
        <dbReference type="EMBL" id="KAJ1347614.1"/>
    </source>
</evidence>
<accession>A0AAD5MH25</accession>
<gene>
    <name evidence="1" type="ORF">KIN20_002713</name>
</gene>
<dbReference type="EMBL" id="JAHQIW010000355">
    <property type="protein sequence ID" value="KAJ1347614.1"/>
    <property type="molecule type" value="Genomic_DNA"/>
</dbReference>
<evidence type="ECO:0000313" key="2">
    <source>
        <dbReference type="Proteomes" id="UP001196413"/>
    </source>
</evidence>
<name>A0AAD5MH25_PARTN</name>